<evidence type="ECO:0000256" key="7">
    <source>
        <dbReference type="SAM" id="SignalP"/>
    </source>
</evidence>
<organism evidence="8 9">
    <name type="scientific">Kurthia gibsonii</name>
    <dbReference type="NCBI Taxonomy" id="33946"/>
    <lineage>
        <taxon>Bacteria</taxon>
        <taxon>Bacillati</taxon>
        <taxon>Bacillota</taxon>
        <taxon>Bacilli</taxon>
        <taxon>Bacillales</taxon>
        <taxon>Caryophanaceae</taxon>
        <taxon>Kurthia</taxon>
    </lineage>
</organism>
<keyword evidence="9" id="KW-1185">Reference proteome</keyword>
<evidence type="ECO:0000256" key="3">
    <source>
        <dbReference type="ARBA" id="ARBA00022692"/>
    </source>
</evidence>
<proteinExistence type="predicted"/>
<dbReference type="Pfam" id="PF03170">
    <property type="entry name" value="BcsB"/>
    <property type="match status" value="2"/>
</dbReference>
<evidence type="ECO:0000313" key="8">
    <source>
        <dbReference type="EMBL" id="MEL5988745.1"/>
    </source>
</evidence>
<evidence type="ECO:0000256" key="1">
    <source>
        <dbReference type="ARBA" id="ARBA00004162"/>
    </source>
</evidence>
<reference evidence="8 9" key="1">
    <citation type="submission" date="2024-04" db="EMBL/GenBank/DDBJ databases">
        <authorList>
            <person name="Wu Y.S."/>
            <person name="Zhang L."/>
        </authorList>
    </citation>
    <scope>NUCLEOTIDE SEQUENCE [LARGE SCALE GENOMIC DNA]</scope>
    <source>
        <strain evidence="8 9">KG-01</strain>
    </source>
</reference>
<gene>
    <name evidence="8" type="ORF">AAF454_10085</name>
</gene>
<dbReference type="InterPro" id="IPR018513">
    <property type="entry name" value="Cell_synthase_bac"/>
</dbReference>
<feature type="chain" id="PRO_5046513315" evidence="7">
    <location>
        <begin position="27"/>
        <end position="673"/>
    </location>
</feature>
<feature type="signal peptide" evidence="7">
    <location>
        <begin position="1"/>
        <end position="26"/>
    </location>
</feature>
<dbReference type="Gene3D" id="2.60.120.260">
    <property type="entry name" value="Galactose-binding domain-like"/>
    <property type="match status" value="2"/>
</dbReference>
<dbReference type="EMBL" id="JBCEWA010000007">
    <property type="protein sequence ID" value="MEL5988745.1"/>
    <property type="molecule type" value="Genomic_DNA"/>
</dbReference>
<keyword evidence="2" id="KW-1003">Cell membrane</keyword>
<evidence type="ECO:0000256" key="2">
    <source>
        <dbReference type="ARBA" id="ARBA00022475"/>
    </source>
</evidence>
<evidence type="ECO:0000313" key="9">
    <source>
        <dbReference type="Proteomes" id="UP001398420"/>
    </source>
</evidence>
<evidence type="ECO:0000256" key="6">
    <source>
        <dbReference type="SAM" id="Phobius"/>
    </source>
</evidence>
<name>A0ABU9LL81_9BACL</name>
<keyword evidence="7" id="KW-0732">Signal</keyword>
<comment type="subcellular location">
    <subcellularLocation>
        <location evidence="1">Cell membrane</location>
        <topology evidence="1">Single-pass membrane protein</topology>
    </subcellularLocation>
</comment>
<comment type="caution">
    <text evidence="8">The sequence shown here is derived from an EMBL/GenBank/DDBJ whole genome shotgun (WGS) entry which is preliminary data.</text>
</comment>
<feature type="transmembrane region" description="Helical" evidence="6">
    <location>
        <begin position="646"/>
        <end position="667"/>
    </location>
</feature>
<keyword evidence="5 6" id="KW-0472">Membrane</keyword>
<evidence type="ECO:0000256" key="4">
    <source>
        <dbReference type="ARBA" id="ARBA00022989"/>
    </source>
</evidence>
<dbReference type="RefSeq" id="WP_087680194.1">
    <property type="nucleotide sequence ID" value="NZ_JBANCH010000001.1"/>
</dbReference>
<sequence length="673" mass="75262">MNKQIFSFLSLTFFLCLLSFTANVSAKEIKKEPITDTAVNLQGVSDSFTYSYYLSEDAEAGKNGLTLNVEHSTLLISPSSLTIRIDGENQKTVKLDGKKSKITVQADLKGKALKKGTHEVTVVFYGIIKQGICVENNTSGNWLRINPASYFQIQGDVVGGKITLQDYPSKFTSFQTKTDVVVPNNANVETVDAALKVVSYLKKRTTDQNTIQLVNEKDFTTRPTNKVIVGVENDFETNAIKNLFKKMNVKMPADQLQLQVAEEKINNTTRNILAITTKDKKNFNSKIEVVANQEFVSQLSGTSLAIKQVPQQTKKESGTLTFEEMGIPSFEISNTNDESAHYFYYLPQNFDEEKAITTTLNIKKSAILNPKQSELIMEVNGVPHAINLEKLVENEGFLEITVPIEKSTLKSNRLLDIQFKLNGANVNDPCTTNDQEKWLFISNESTVNFSITENEQQAITSLTSYPGIFTNGNKESYVIVENLQEVSLGDLSALYTSSALSVSAPKYTLKNLKDLKEEDLQGRNIIFVGDAGGFQQKLNDNSALKWTNNTPDFSKNGFVTETISRYATIQKNPWDESYAVLQFNRYEDGAAIMTPRFLRQLQNLAVDASIAIQNKDNEIFTNRAQYSIEEKQKEAAPKQSQSALKWSSVLMFIGLLAVIGVILYLVFKRSKKK</sequence>
<dbReference type="PANTHER" id="PTHR39083:SF1">
    <property type="entry name" value="CYCLIC DI-GMP-BINDING PROTEIN"/>
    <property type="match status" value="1"/>
</dbReference>
<dbReference type="Proteomes" id="UP001398420">
    <property type="component" value="Unassembled WGS sequence"/>
</dbReference>
<evidence type="ECO:0000256" key="5">
    <source>
        <dbReference type="ARBA" id="ARBA00023136"/>
    </source>
</evidence>
<protein>
    <submittedName>
        <fullName evidence="8">Cellulose biosynthesis cyclic di-GMP-binding regulatory protein BcsB</fullName>
    </submittedName>
</protein>
<accession>A0ABU9LL81</accession>
<keyword evidence="4 6" id="KW-1133">Transmembrane helix</keyword>
<keyword evidence="3 6" id="KW-0812">Transmembrane</keyword>
<dbReference type="PANTHER" id="PTHR39083">
    <property type="entry name" value="CYCLIC DI-GMP-BINDING PROTEIN"/>
    <property type="match status" value="1"/>
</dbReference>